<evidence type="ECO:0000256" key="3">
    <source>
        <dbReference type="SAM" id="MobiDB-lite"/>
    </source>
</evidence>
<reference evidence="4 5" key="1">
    <citation type="journal article" date="2019" name="Sci. Rep.">
        <title>Comparative genomics of chytrid fungi reveal insights into the obligate biotrophic and pathogenic lifestyle of Synchytrium endobioticum.</title>
        <authorList>
            <person name="van de Vossenberg B.T.L.H."/>
            <person name="Warris S."/>
            <person name="Nguyen H.D.T."/>
            <person name="van Gent-Pelzer M.P.E."/>
            <person name="Joly D.L."/>
            <person name="van de Geest H.C."/>
            <person name="Bonants P.J.M."/>
            <person name="Smith D.S."/>
            <person name="Levesque C.A."/>
            <person name="van der Lee T.A.J."/>
        </authorList>
    </citation>
    <scope>NUCLEOTIDE SEQUENCE [LARGE SCALE GENOMIC DNA]</scope>
    <source>
        <strain evidence="4 5">CBS 675.73</strain>
    </source>
</reference>
<dbReference type="SUPFAM" id="SSF53067">
    <property type="entry name" value="Actin-like ATPase domain"/>
    <property type="match status" value="2"/>
</dbReference>
<dbReference type="STRING" id="246404.A0A507F2P1"/>
<feature type="region of interest" description="Disordered" evidence="3">
    <location>
        <begin position="652"/>
        <end position="685"/>
    </location>
</feature>
<dbReference type="Gene3D" id="3.30.420.40">
    <property type="match status" value="2"/>
</dbReference>
<keyword evidence="1" id="KW-0547">Nucleotide-binding</keyword>
<dbReference type="EMBL" id="QEAP01000282">
    <property type="protein sequence ID" value="TPX70513.1"/>
    <property type="molecule type" value="Genomic_DNA"/>
</dbReference>
<dbReference type="Gene3D" id="3.90.640.10">
    <property type="entry name" value="Actin, Chain A, domain 4"/>
    <property type="match status" value="1"/>
</dbReference>
<evidence type="ECO:0000256" key="1">
    <source>
        <dbReference type="ARBA" id="ARBA00022741"/>
    </source>
</evidence>
<dbReference type="OrthoDB" id="434160at2759"/>
<feature type="compositionally biased region" description="Basic and acidic residues" evidence="3">
    <location>
        <begin position="652"/>
        <end position="667"/>
    </location>
</feature>
<protein>
    <submittedName>
        <fullName evidence="4">Uncharacterized protein</fullName>
    </submittedName>
</protein>
<dbReference type="Gene3D" id="3.30.30.30">
    <property type="match status" value="1"/>
</dbReference>
<evidence type="ECO:0000313" key="4">
    <source>
        <dbReference type="EMBL" id="TPX70513.1"/>
    </source>
</evidence>
<dbReference type="AlphaFoldDB" id="A0A507F2P1"/>
<keyword evidence="2" id="KW-0067">ATP-binding</keyword>
<dbReference type="PANTHER" id="PTHR45639:SF4">
    <property type="entry name" value="HSC70CB, ISOFORM G"/>
    <property type="match status" value="1"/>
</dbReference>
<organism evidence="4 5">
    <name type="scientific">Chytriomyces confervae</name>
    <dbReference type="NCBI Taxonomy" id="246404"/>
    <lineage>
        <taxon>Eukaryota</taxon>
        <taxon>Fungi</taxon>
        <taxon>Fungi incertae sedis</taxon>
        <taxon>Chytridiomycota</taxon>
        <taxon>Chytridiomycota incertae sedis</taxon>
        <taxon>Chytridiomycetes</taxon>
        <taxon>Chytridiales</taxon>
        <taxon>Chytriomycetaceae</taxon>
        <taxon>Chytriomyces</taxon>
    </lineage>
</organism>
<dbReference type="FunFam" id="3.30.420.40:FF:000171">
    <property type="entry name" value="Heat shock 70 kDa protein 4"/>
    <property type="match status" value="2"/>
</dbReference>
<gene>
    <name evidence="4" type="ORF">CcCBS67573_g06506</name>
</gene>
<evidence type="ECO:0000256" key="2">
    <source>
        <dbReference type="ARBA" id="ARBA00022840"/>
    </source>
</evidence>
<comment type="caution">
    <text evidence="4">The sequence shown here is derived from an EMBL/GenBank/DDBJ whole genome shotgun (WGS) entry which is preliminary data.</text>
</comment>
<dbReference type="InterPro" id="IPR029047">
    <property type="entry name" value="HSP70_peptide-bd_sf"/>
</dbReference>
<dbReference type="PANTHER" id="PTHR45639">
    <property type="entry name" value="HSC70CB, ISOFORM G-RELATED"/>
    <property type="match status" value="1"/>
</dbReference>
<dbReference type="Gene3D" id="2.60.34.10">
    <property type="entry name" value="Substrate Binding Domain Of DNAk, Chain A, domain 1"/>
    <property type="match status" value="1"/>
</dbReference>
<dbReference type="GO" id="GO:0005634">
    <property type="term" value="C:nucleus"/>
    <property type="evidence" value="ECO:0007669"/>
    <property type="project" value="TreeGrafter"/>
</dbReference>
<keyword evidence="5" id="KW-1185">Reference proteome</keyword>
<sequence length="938" mass="103443">MGGWGTGPTIFIESIRNALIFNSTIPSSDEPTARSPASTQLLFGYSPSDLIVPSIVLLVCAALAYFVYRRSQEASSSSASSKKSKKTSRKANESLLNEASIVNQMSVVGIDFGNLNTVVAVARNRGIDVITNEVSNRSTPSLVSFGEKQRYLGESAKTQEISNFKSTVAGLKRLIGRSFEDPDVLALEQKFVNCKLVEGERGDVAAHVTYQNESRTFSMTQVAAMFFGQVKDFTSKEIKTQCTDVVLSCPGWFSDRQRRAMLDAAEISGLNVLRIMNDLTASALGYGITKTDLPDQSLDEKVKPRTVVFVDMGNSSYQVSVVQFVKGKLTVKSTAYDRNLGGRDFDEVIVDHYVTEFNKKYKMDIRANPKALFRLRQGVEKVKKILSANSVTMLNIECLLDDKDVSAEVHRAEFLEWIKPLMARLKGPLDQAMADAGISTADVDFVELVGGSTRLAAVKEFLGEYFQGPKGENKISTTLNLDEAVARGCALQCAMISPVFKVREFTVQDWNHYPISLSWDAALVPATKTGEAGVSHMEAFGIGNAIPSNKGLTLTRKLPEAELAENNGHVKFEVEAKYDAAAKTRGLPHVPQDWIGKFTITGIKKLSGDPNAAGDGIAKATIKVKARLDANNLIVVDGAQQIEEVLVAEEPEKKDDAAMETDDKPKEVSAAQLAASGGGPPTKMKRVTRKHDLRIVVLTAGASRELVKEWHALEGEMNATDRLVIDTAEKRNQLEEYVYYAREKLDMAWSDFITDADRTTFSSELNEMEDWLYGDGEDATKSVFVEKLSALKKKGDPVAARYLQADERPRAEKLFREFANNVLINLSAEDDRYSHIAPADLEKVKKETNDKLKWLNDSISKVNDQPKHVNPVVTVEQINLERDSLMYFVNPILNKPKPAPKVEEKPAEEAAAETDNLGNTKEAATEEGKKEEQNMDVD</sequence>
<accession>A0A507F2P1</accession>
<dbReference type="Pfam" id="PF00012">
    <property type="entry name" value="HSP70"/>
    <property type="match status" value="1"/>
</dbReference>
<dbReference type="InterPro" id="IPR043129">
    <property type="entry name" value="ATPase_NBD"/>
</dbReference>
<dbReference type="GO" id="GO:0005829">
    <property type="term" value="C:cytosol"/>
    <property type="evidence" value="ECO:0007669"/>
    <property type="project" value="TreeGrafter"/>
</dbReference>
<dbReference type="Proteomes" id="UP000320333">
    <property type="component" value="Unassembled WGS sequence"/>
</dbReference>
<dbReference type="InterPro" id="IPR029048">
    <property type="entry name" value="HSP70_C_sf"/>
</dbReference>
<dbReference type="FunFam" id="1.20.1270.10:FF:000002">
    <property type="entry name" value="Heat shock 70 kDa protein 4"/>
    <property type="match status" value="1"/>
</dbReference>
<dbReference type="SUPFAM" id="SSF100934">
    <property type="entry name" value="Heat shock protein 70kD (HSP70), C-terminal subdomain"/>
    <property type="match status" value="2"/>
</dbReference>
<proteinExistence type="predicted"/>
<name>A0A507F2P1_9FUNG</name>
<dbReference type="GO" id="GO:0005524">
    <property type="term" value="F:ATP binding"/>
    <property type="evidence" value="ECO:0007669"/>
    <property type="project" value="UniProtKB-KW"/>
</dbReference>
<dbReference type="FunFam" id="3.90.640.10:FF:000004">
    <property type="entry name" value="Heat shock 70 kDa protein 4"/>
    <property type="match status" value="1"/>
</dbReference>
<dbReference type="GO" id="GO:0140662">
    <property type="term" value="F:ATP-dependent protein folding chaperone"/>
    <property type="evidence" value="ECO:0007669"/>
    <property type="project" value="InterPro"/>
</dbReference>
<dbReference type="FunFam" id="3.30.30.30:FF:000002">
    <property type="entry name" value="Heat shock 70 kDa protein 4"/>
    <property type="match status" value="1"/>
</dbReference>
<dbReference type="PRINTS" id="PR00301">
    <property type="entry name" value="HEATSHOCK70"/>
</dbReference>
<dbReference type="Gene3D" id="1.20.1270.10">
    <property type="match status" value="1"/>
</dbReference>
<feature type="compositionally biased region" description="Basic and acidic residues" evidence="3">
    <location>
        <begin position="923"/>
        <end position="938"/>
    </location>
</feature>
<feature type="region of interest" description="Disordered" evidence="3">
    <location>
        <begin position="896"/>
        <end position="938"/>
    </location>
</feature>
<dbReference type="InterPro" id="IPR013126">
    <property type="entry name" value="Hsp_70_fam"/>
</dbReference>
<evidence type="ECO:0000313" key="5">
    <source>
        <dbReference type="Proteomes" id="UP000320333"/>
    </source>
</evidence>